<dbReference type="OrthoDB" id="1985886at2"/>
<reference evidence="2" key="1">
    <citation type="submission" date="2015-09" db="EMBL/GenBank/DDBJ databases">
        <authorList>
            <person name="Wibberg D."/>
        </authorList>
    </citation>
    <scope>NUCLEOTIDE SEQUENCE [LARGE SCALE GENOMIC DNA]</scope>
    <source>
        <strain evidence="2">SD1D</strain>
    </source>
</reference>
<proteinExistence type="predicted"/>
<gene>
    <name evidence="1" type="ORF">SD1D_1686</name>
</gene>
<organism evidence="1 2">
    <name type="scientific">Herbinix luporum</name>
    <dbReference type="NCBI Taxonomy" id="1679721"/>
    <lineage>
        <taxon>Bacteria</taxon>
        <taxon>Bacillati</taxon>
        <taxon>Bacillota</taxon>
        <taxon>Clostridia</taxon>
        <taxon>Lachnospirales</taxon>
        <taxon>Lachnospiraceae</taxon>
        <taxon>Herbinix</taxon>
    </lineage>
</organism>
<dbReference type="Proteomes" id="UP000196053">
    <property type="component" value="Chromosome I"/>
</dbReference>
<dbReference type="EMBL" id="LN879430">
    <property type="protein sequence ID" value="CUH93231.1"/>
    <property type="molecule type" value="Genomic_DNA"/>
</dbReference>
<accession>A0A0K8J6K7</accession>
<keyword evidence="2" id="KW-1185">Reference proteome</keyword>
<sequence length="344" mass="39790">MKIYHFSLLFLIFFLGLVIKTDISIGRLKKIEAERAEIKSALTSAVSDAVNYLTETGSYGEGTINKEEVLRTFFASLYSSLGIISDKSAQGEIEMYIPVILLCDIDGYYIYYYQEYKASDGNTYIERTWTEKLPYSYEDDDFIYRFTLTDMVYIYDKNNILNHEDKVIKTDVKEFSINPIYADFKKSHGESILFKKEDFYLIRKGAIINKLEEDMSYFVSSHNHIARGQGITYRFSFPAGRKDGWADYMDDVNLHVVFQGYPYGSDGNYTYNKIASAGAGIIRKPSYYVEEKSWYYIAHIQGCEKIRESNTLLEESFDTLEECVKMGAYCCECIEYGARVPKLE</sequence>
<evidence type="ECO:0000313" key="2">
    <source>
        <dbReference type="Proteomes" id="UP000196053"/>
    </source>
</evidence>
<name>A0A0K8J6K7_9FIRM</name>
<dbReference type="KEGG" id="hsd:SD1D_1686"/>
<dbReference type="RefSeq" id="WP_058258494.1">
    <property type="nucleotide sequence ID" value="NZ_DUPS01000065.1"/>
</dbReference>
<dbReference type="AlphaFoldDB" id="A0A0K8J6K7"/>
<evidence type="ECO:0000313" key="1">
    <source>
        <dbReference type="EMBL" id="CUH93231.1"/>
    </source>
</evidence>
<protein>
    <submittedName>
        <fullName evidence="1">Putative membrane protein</fullName>
    </submittedName>
</protein>